<feature type="non-terminal residue" evidence="2">
    <location>
        <position position="1"/>
    </location>
</feature>
<reference evidence="2 3" key="1">
    <citation type="submission" date="2024-02" db="EMBL/GenBank/DDBJ databases">
        <authorList>
            <person name="Chen Y."/>
            <person name="Shah S."/>
            <person name="Dougan E. K."/>
            <person name="Thang M."/>
            <person name="Chan C."/>
        </authorList>
    </citation>
    <scope>NUCLEOTIDE SEQUENCE [LARGE SCALE GENOMIC DNA]</scope>
</reference>
<keyword evidence="3" id="KW-1185">Reference proteome</keyword>
<comment type="caution">
    <text evidence="2">The sequence shown here is derived from an EMBL/GenBank/DDBJ whole genome shotgun (WGS) entry which is preliminary data.</text>
</comment>
<name>A0ABP0Q9M1_9DINO</name>
<evidence type="ECO:0000313" key="3">
    <source>
        <dbReference type="Proteomes" id="UP001642464"/>
    </source>
</evidence>
<protein>
    <submittedName>
        <fullName evidence="2">Uncharacterized protein</fullName>
    </submittedName>
</protein>
<feature type="non-terminal residue" evidence="2">
    <location>
        <position position="87"/>
    </location>
</feature>
<evidence type="ECO:0000313" key="2">
    <source>
        <dbReference type="EMBL" id="CAK9084944.1"/>
    </source>
</evidence>
<evidence type="ECO:0000256" key="1">
    <source>
        <dbReference type="SAM" id="MobiDB-lite"/>
    </source>
</evidence>
<dbReference type="EMBL" id="CAXAMM010039233">
    <property type="protein sequence ID" value="CAK9084944.1"/>
    <property type="molecule type" value="Genomic_DNA"/>
</dbReference>
<organism evidence="2 3">
    <name type="scientific">Durusdinium trenchii</name>
    <dbReference type="NCBI Taxonomy" id="1381693"/>
    <lineage>
        <taxon>Eukaryota</taxon>
        <taxon>Sar</taxon>
        <taxon>Alveolata</taxon>
        <taxon>Dinophyceae</taxon>
        <taxon>Suessiales</taxon>
        <taxon>Symbiodiniaceae</taxon>
        <taxon>Durusdinium</taxon>
    </lineage>
</organism>
<proteinExistence type="predicted"/>
<sequence>EPEVEAQLPYQFFDRHSQSDIEFDSQVQSPSQLVPPPGPEIAAQPKTCSKSPTVEGKFFIDPMKFREAQKKKHQQWDGVCGFADGYI</sequence>
<gene>
    <name evidence="2" type="ORF">SCF082_LOCUS40267</name>
</gene>
<accession>A0ABP0Q9M1</accession>
<dbReference type="Proteomes" id="UP001642464">
    <property type="component" value="Unassembled WGS sequence"/>
</dbReference>
<feature type="region of interest" description="Disordered" evidence="1">
    <location>
        <begin position="25"/>
        <end position="49"/>
    </location>
</feature>